<dbReference type="AlphaFoldDB" id="A0A7S3SYN8"/>
<evidence type="ECO:0000256" key="4">
    <source>
        <dbReference type="ARBA" id="ARBA00023176"/>
    </source>
</evidence>
<dbReference type="InterPro" id="IPR000996">
    <property type="entry name" value="Clathrin_L-chain"/>
</dbReference>
<keyword evidence="5 6" id="KW-0968">Cytoplasmic vesicle</keyword>
<feature type="compositionally biased region" description="Basic and acidic residues" evidence="7">
    <location>
        <begin position="96"/>
        <end position="120"/>
    </location>
</feature>
<feature type="compositionally biased region" description="Polar residues" evidence="7">
    <location>
        <begin position="185"/>
        <end position="194"/>
    </location>
</feature>
<dbReference type="GO" id="GO:0006886">
    <property type="term" value="P:intracellular protein transport"/>
    <property type="evidence" value="ECO:0007669"/>
    <property type="project" value="InterPro"/>
</dbReference>
<name>A0A7S3SYN8_9SPIT</name>
<evidence type="ECO:0000256" key="5">
    <source>
        <dbReference type="ARBA" id="ARBA00023329"/>
    </source>
</evidence>
<evidence type="ECO:0000313" key="8">
    <source>
        <dbReference type="EMBL" id="CAE0568655.1"/>
    </source>
</evidence>
<dbReference type="Pfam" id="PF01086">
    <property type="entry name" value="Clathrin_lg_ch"/>
    <property type="match status" value="1"/>
</dbReference>
<evidence type="ECO:0000256" key="3">
    <source>
        <dbReference type="ARBA" id="ARBA00023136"/>
    </source>
</evidence>
<evidence type="ECO:0000256" key="6">
    <source>
        <dbReference type="RuleBase" id="RU363137"/>
    </source>
</evidence>
<dbReference type="GO" id="GO:0032050">
    <property type="term" value="F:clathrin heavy chain binding"/>
    <property type="evidence" value="ECO:0007669"/>
    <property type="project" value="TreeGrafter"/>
</dbReference>
<dbReference type="PANTHER" id="PTHR10639">
    <property type="entry name" value="CLATHRIN LIGHT CHAIN"/>
    <property type="match status" value="1"/>
</dbReference>
<comment type="subcellular location">
    <subcellularLocation>
        <location evidence="1 6">Cytoplasmic vesicle membrane</location>
        <topology evidence="1 6">Peripheral membrane protein</topology>
        <orientation evidence="1 6">Cytoplasmic side</orientation>
    </subcellularLocation>
    <subcellularLocation>
        <location evidence="6">Membrane</location>
        <location evidence="6">Coated pit</location>
        <topology evidence="6">Peripheral membrane protein</topology>
        <orientation evidence="6">Cytoplasmic side</orientation>
    </subcellularLocation>
    <text evidence="6">Cytoplasmic face of coated pits and vesicles.</text>
</comment>
<evidence type="ECO:0000256" key="7">
    <source>
        <dbReference type="SAM" id="MobiDB-lite"/>
    </source>
</evidence>
<feature type="compositionally biased region" description="Basic and acidic residues" evidence="7">
    <location>
        <begin position="168"/>
        <end position="177"/>
    </location>
</feature>
<feature type="compositionally biased region" description="Basic and acidic residues" evidence="7">
    <location>
        <begin position="134"/>
        <end position="147"/>
    </location>
</feature>
<dbReference type="GO" id="GO:0072583">
    <property type="term" value="P:clathrin-dependent endocytosis"/>
    <property type="evidence" value="ECO:0007669"/>
    <property type="project" value="TreeGrafter"/>
</dbReference>
<dbReference type="PANTHER" id="PTHR10639:SF7">
    <property type="entry name" value="CLATHRIN LIGHT CHAIN"/>
    <property type="match status" value="1"/>
</dbReference>
<dbReference type="EMBL" id="HBIQ01062447">
    <property type="protein sequence ID" value="CAE0568655.1"/>
    <property type="molecule type" value="Transcribed_RNA"/>
</dbReference>
<sequence>MDDMMAAPAPAADDANMMGFTDAAPAAEAAAPVDPMSLMADAGGSPPQAAPASYEDPFQGVPTKDTPAMGAVSMGIPEMNALREWEHKHERELEEIVKKEESEKKDKKTAATEELAKWHAESAATIKKRFSTNRADEKSSEAARAETQKPGANPWERVVDLIDTNARPADDASDTSRMRSLLIQLKSNPITAAA</sequence>
<feature type="region of interest" description="Disordered" evidence="7">
    <location>
        <begin position="37"/>
        <end position="65"/>
    </location>
</feature>
<reference evidence="8" key="1">
    <citation type="submission" date="2021-01" db="EMBL/GenBank/DDBJ databases">
        <authorList>
            <person name="Corre E."/>
            <person name="Pelletier E."/>
            <person name="Niang G."/>
            <person name="Scheremetjew M."/>
            <person name="Finn R."/>
            <person name="Kale V."/>
            <person name="Holt S."/>
            <person name="Cochrane G."/>
            <person name="Meng A."/>
            <person name="Brown T."/>
            <person name="Cohen L."/>
        </authorList>
    </citation>
    <scope>NUCLEOTIDE SEQUENCE</scope>
    <source>
        <strain evidence="8">SPMC142</strain>
    </source>
</reference>
<feature type="region of interest" description="Disordered" evidence="7">
    <location>
        <begin position="96"/>
        <end position="194"/>
    </location>
</feature>
<proteinExistence type="inferred from homology"/>
<evidence type="ECO:0000256" key="2">
    <source>
        <dbReference type="ARBA" id="ARBA00005263"/>
    </source>
</evidence>
<protein>
    <recommendedName>
        <fullName evidence="6">Clathrin light chain</fullName>
    </recommendedName>
</protein>
<dbReference type="GO" id="GO:0030130">
    <property type="term" value="C:clathrin coat of trans-Golgi network vesicle"/>
    <property type="evidence" value="ECO:0007669"/>
    <property type="project" value="InterPro"/>
</dbReference>
<dbReference type="GO" id="GO:0030132">
    <property type="term" value="C:clathrin coat of coated pit"/>
    <property type="evidence" value="ECO:0007669"/>
    <property type="project" value="InterPro"/>
</dbReference>
<keyword evidence="4 6" id="KW-0168">Coated pit</keyword>
<gene>
    <name evidence="8" type="ORF">SACU0126_LOCUS19837</name>
</gene>
<dbReference type="GO" id="GO:0005198">
    <property type="term" value="F:structural molecule activity"/>
    <property type="evidence" value="ECO:0007669"/>
    <property type="project" value="InterPro"/>
</dbReference>
<keyword evidence="3 6" id="KW-0472">Membrane</keyword>
<organism evidence="8">
    <name type="scientific">Strombidinopsis acuminata</name>
    <dbReference type="NCBI Taxonomy" id="141414"/>
    <lineage>
        <taxon>Eukaryota</taxon>
        <taxon>Sar</taxon>
        <taxon>Alveolata</taxon>
        <taxon>Ciliophora</taxon>
        <taxon>Intramacronucleata</taxon>
        <taxon>Spirotrichea</taxon>
        <taxon>Choreotrichia</taxon>
        <taxon>Choreotrichida</taxon>
        <taxon>Strombidinopsidae</taxon>
        <taxon>Strombidinopsis</taxon>
    </lineage>
</organism>
<feature type="compositionally biased region" description="Low complexity" evidence="7">
    <location>
        <begin position="40"/>
        <end position="53"/>
    </location>
</feature>
<comment type="function">
    <text evidence="6">Clathrin is the major protein of the polyhedral coat of coated pits and vesicles.</text>
</comment>
<accession>A0A7S3SYN8</accession>
<evidence type="ECO:0000256" key="1">
    <source>
        <dbReference type="ARBA" id="ARBA00004180"/>
    </source>
</evidence>
<comment type="similarity">
    <text evidence="2 6">Belongs to the clathrin light chain family.</text>
</comment>